<feature type="signal peptide" evidence="2">
    <location>
        <begin position="1"/>
        <end position="19"/>
    </location>
</feature>
<reference evidence="4 5" key="1">
    <citation type="submission" date="2018-01" db="EMBL/GenBank/DDBJ databases">
        <title>Complete genome sequence of Flavivirga eckloniae ECD14 isolated from seaweed Ecklonia cava.</title>
        <authorList>
            <person name="Lee J.H."/>
            <person name="Baik K.S."/>
            <person name="Seong C.N."/>
        </authorList>
    </citation>
    <scope>NUCLEOTIDE SEQUENCE [LARGE SCALE GENOMIC DNA]</scope>
    <source>
        <strain evidence="4 5">ECD14</strain>
    </source>
</reference>
<organism evidence="4 5">
    <name type="scientific">Flavivirga eckloniae</name>
    <dbReference type="NCBI Taxonomy" id="1803846"/>
    <lineage>
        <taxon>Bacteria</taxon>
        <taxon>Pseudomonadati</taxon>
        <taxon>Bacteroidota</taxon>
        <taxon>Flavobacteriia</taxon>
        <taxon>Flavobacteriales</taxon>
        <taxon>Flavobacteriaceae</taxon>
        <taxon>Flavivirga</taxon>
    </lineage>
</organism>
<protein>
    <recommendedName>
        <fullName evidence="3">Outer membrane protein beta-barrel domain-containing protein</fullName>
    </recommendedName>
</protein>
<dbReference type="InterPro" id="IPR027385">
    <property type="entry name" value="Beta-barrel_OMP"/>
</dbReference>
<dbReference type="RefSeq" id="WP_102757549.1">
    <property type="nucleotide sequence ID" value="NZ_CP025791.1"/>
</dbReference>
<keyword evidence="1 2" id="KW-0732">Signal</keyword>
<evidence type="ECO:0000256" key="1">
    <source>
        <dbReference type="ARBA" id="ARBA00022729"/>
    </source>
</evidence>
<evidence type="ECO:0000313" key="5">
    <source>
        <dbReference type="Proteomes" id="UP000235826"/>
    </source>
</evidence>
<feature type="chain" id="PRO_5014636300" description="Outer membrane protein beta-barrel domain-containing protein" evidence="2">
    <location>
        <begin position="20"/>
        <end position="196"/>
    </location>
</feature>
<accession>A0A2K9PV22</accession>
<evidence type="ECO:0000259" key="3">
    <source>
        <dbReference type="Pfam" id="PF13505"/>
    </source>
</evidence>
<dbReference type="EMBL" id="CP025791">
    <property type="protein sequence ID" value="AUP80904.1"/>
    <property type="molecule type" value="Genomic_DNA"/>
</dbReference>
<proteinExistence type="predicted"/>
<dbReference type="AlphaFoldDB" id="A0A2K9PV22"/>
<evidence type="ECO:0000313" key="4">
    <source>
        <dbReference type="EMBL" id="AUP80904.1"/>
    </source>
</evidence>
<feature type="domain" description="Outer membrane protein beta-barrel" evidence="3">
    <location>
        <begin position="6"/>
        <end position="191"/>
    </location>
</feature>
<sequence length="196" mass="21904">MKQKLVLTFLLVFSIKSFSQDSKFSVVANYPIAIGDNFLGQNYNGLVDLGAKYIFSENEIVNIGASINFGFFQNSKSGATDLNQLFDVKIFPIQPRIFAELNIPNLEKFHPQIGLGYSIVIFNANWAENRNADLPADIDDNENGFNINIGLSYDLTNKLFLQAQYDFIKIGVEDGVPDTSYNTNINILKFGIGLKI</sequence>
<dbReference type="InterPro" id="IPR011250">
    <property type="entry name" value="OMP/PagP_B-barrel"/>
</dbReference>
<gene>
    <name evidence="4" type="ORF">C1H87_20205</name>
</gene>
<keyword evidence="5" id="KW-1185">Reference proteome</keyword>
<name>A0A2K9PV22_9FLAO</name>
<dbReference type="Pfam" id="PF13505">
    <property type="entry name" value="OMP_b-brl"/>
    <property type="match status" value="1"/>
</dbReference>
<dbReference type="Proteomes" id="UP000235826">
    <property type="component" value="Chromosome"/>
</dbReference>
<dbReference type="KEGG" id="fek:C1H87_20205"/>
<dbReference type="OrthoDB" id="1438113at2"/>
<evidence type="ECO:0000256" key="2">
    <source>
        <dbReference type="SAM" id="SignalP"/>
    </source>
</evidence>
<dbReference type="Gene3D" id="2.40.160.20">
    <property type="match status" value="1"/>
</dbReference>
<dbReference type="SUPFAM" id="SSF56925">
    <property type="entry name" value="OMPA-like"/>
    <property type="match status" value="1"/>
</dbReference>